<keyword evidence="1" id="KW-0732">Signal</keyword>
<organism evidence="3 4">
    <name type="scientific">Neolewinella aquimaris</name>
    <dbReference type="NCBI Taxonomy" id="1835722"/>
    <lineage>
        <taxon>Bacteria</taxon>
        <taxon>Pseudomonadati</taxon>
        <taxon>Bacteroidota</taxon>
        <taxon>Saprospiria</taxon>
        <taxon>Saprospirales</taxon>
        <taxon>Lewinellaceae</taxon>
        <taxon>Neolewinella</taxon>
    </lineage>
</organism>
<proteinExistence type="predicted"/>
<keyword evidence="4" id="KW-1185">Reference proteome</keyword>
<feature type="signal peptide" evidence="1">
    <location>
        <begin position="1"/>
        <end position="19"/>
    </location>
</feature>
<dbReference type="SUPFAM" id="SSF56436">
    <property type="entry name" value="C-type lectin-like"/>
    <property type="match status" value="1"/>
</dbReference>
<feature type="chain" id="PRO_5032871661" evidence="1">
    <location>
        <begin position="20"/>
        <end position="495"/>
    </location>
</feature>
<dbReference type="InterPro" id="IPR005532">
    <property type="entry name" value="SUMF_dom"/>
</dbReference>
<evidence type="ECO:0000256" key="1">
    <source>
        <dbReference type="SAM" id="SignalP"/>
    </source>
</evidence>
<sequence length="495" mass="52331">MNNLLLFSMVLFTFTALPANNIAVSNIVLTDQNVGAGETTVQFDLSWENSWRISVGPANYDAAWVIIKYRVGGGPWRHANIAGVGTSPGGASVQEVDNLGAFVYRSGDGSGDVAYQDIQLVWDYGIDGVDDNAVVDVQVFALEMVYVPPSPFSLGTGGNILNAATLENGEFYSVGAVPLIRSPYLIDSEDQINVNNSVGSLYYPPNGGGVTSGDQLGPIPATFPKGYDGFYCAKYETSQAQYVAFFNTLTQTQRLALDVTGSEGKNSDNVSARNGVAWDETGNATTSLPDLPLNYVSNQIALAYLDWAGLRPMTELEFEKAGRGPADPIQSEFAWGTANIHGAPYALLNDGLPTEQLSGLGVGTGNAQFSLTTPPFSGPLRVGIFAASATNANREETGGSYYGIMELSGNLYERVVSVGNPEGRAFNGAHGDGEITGPGLHNVATWPTTNVGLGYRGGSHANAAIYLRLSDRNDAATVLTGSNTRLGFRGVRSAN</sequence>
<reference evidence="3 4" key="1">
    <citation type="submission" date="2020-08" db="EMBL/GenBank/DDBJ databases">
        <title>Genomic Encyclopedia of Type Strains, Phase IV (KMG-IV): sequencing the most valuable type-strain genomes for metagenomic binning, comparative biology and taxonomic classification.</title>
        <authorList>
            <person name="Goeker M."/>
        </authorList>
    </citation>
    <scope>NUCLEOTIDE SEQUENCE [LARGE SCALE GENOMIC DNA]</scope>
    <source>
        <strain evidence="3 4">DSM 105137</strain>
    </source>
</reference>
<evidence type="ECO:0000259" key="2">
    <source>
        <dbReference type="Pfam" id="PF03781"/>
    </source>
</evidence>
<dbReference type="Proteomes" id="UP000576209">
    <property type="component" value="Unassembled WGS sequence"/>
</dbReference>
<dbReference type="InterPro" id="IPR016187">
    <property type="entry name" value="CTDL_fold"/>
</dbReference>
<dbReference type="RefSeq" id="WP_183494507.1">
    <property type="nucleotide sequence ID" value="NZ_JACIFF010000001.1"/>
</dbReference>
<accession>A0A840EBD0</accession>
<dbReference type="InterPro" id="IPR042095">
    <property type="entry name" value="SUMF_sf"/>
</dbReference>
<evidence type="ECO:0000313" key="4">
    <source>
        <dbReference type="Proteomes" id="UP000576209"/>
    </source>
</evidence>
<evidence type="ECO:0000313" key="3">
    <source>
        <dbReference type="EMBL" id="MBB4078296.1"/>
    </source>
</evidence>
<dbReference type="EMBL" id="JACIFF010000001">
    <property type="protein sequence ID" value="MBB4078296.1"/>
    <property type="molecule type" value="Genomic_DNA"/>
</dbReference>
<comment type="caution">
    <text evidence="3">The sequence shown here is derived from an EMBL/GenBank/DDBJ whole genome shotgun (WGS) entry which is preliminary data.</text>
</comment>
<name>A0A840EBD0_9BACT</name>
<feature type="domain" description="Sulfatase-modifying factor enzyme-like" evidence="2">
    <location>
        <begin position="228"/>
        <end position="337"/>
    </location>
</feature>
<protein>
    <submittedName>
        <fullName evidence="3">Formylglycine-generating enzyme required for sulfatase activity</fullName>
    </submittedName>
</protein>
<dbReference type="Pfam" id="PF03781">
    <property type="entry name" value="FGE-sulfatase"/>
    <property type="match status" value="1"/>
</dbReference>
<dbReference type="AlphaFoldDB" id="A0A840EBD0"/>
<dbReference type="Gene3D" id="3.90.1580.10">
    <property type="entry name" value="paralog of FGE (formylglycine-generating enzyme)"/>
    <property type="match status" value="1"/>
</dbReference>
<gene>
    <name evidence="3" type="ORF">GGR28_000897</name>
</gene>